<gene>
    <name evidence="2" type="ORF">L1049_003415</name>
</gene>
<name>A0AAP0N4F9_LIQFO</name>
<accession>A0AAP0N4F9</accession>
<organism evidence="2 3">
    <name type="scientific">Liquidambar formosana</name>
    <name type="common">Formosan gum</name>
    <dbReference type="NCBI Taxonomy" id="63359"/>
    <lineage>
        <taxon>Eukaryota</taxon>
        <taxon>Viridiplantae</taxon>
        <taxon>Streptophyta</taxon>
        <taxon>Embryophyta</taxon>
        <taxon>Tracheophyta</taxon>
        <taxon>Spermatophyta</taxon>
        <taxon>Magnoliopsida</taxon>
        <taxon>eudicotyledons</taxon>
        <taxon>Gunneridae</taxon>
        <taxon>Pentapetalae</taxon>
        <taxon>Saxifragales</taxon>
        <taxon>Altingiaceae</taxon>
        <taxon>Liquidambar</taxon>
    </lineage>
</organism>
<proteinExistence type="predicted"/>
<evidence type="ECO:0000313" key="2">
    <source>
        <dbReference type="EMBL" id="KAK9265657.1"/>
    </source>
</evidence>
<keyword evidence="3" id="KW-1185">Reference proteome</keyword>
<evidence type="ECO:0000313" key="3">
    <source>
        <dbReference type="Proteomes" id="UP001415857"/>
    </source>
</evidence>
<sequence length="64" mass="7040">MGVAVSQKLGGVTGKGVQKNRLPPVRGGIKRRIFKALIKKTKHLSQNTVHFLINNCCDPNIPDF</sequence>
<dbReference type="EMBL" id="JBBPBK010000339">
    <property type="protein sequence ID" value="KAK9265657.1"/>
    <property type="molecule type" value="Genomic_DNA"/>
</dbReference>
<dbReference type="Proteomes" id="UP001415857">
    <property type="component" value="Unassembled WGS sequence"/>
</dbReference>
<protein>
    <submittedName>
        <fullName evidence="2">Uncharacterized protein</fullName>
    </submittedName>
</protein>
<dbReference type="AlphaFoldDB" id="A0AAP0N4F9"/>
<feature type="region of interest" description="Disordered" evidence="1">
    <location>
        <begin position="1"/>
        <end position="23"/>
    </location>
</feature>
<comment type="caution">
    <text evidence="2">The sequence shown here is derived from an EMBL/GenBank/DDBJ whole genome shotgun (WGS) entry which is preliminary data.</text>
</comment>
<evidence type="ECO:0000256" key="1">
    <source>
        <dbReference type="SAM" id="MobiDB-lite"/>
    </source>
</evidence>
<reference evidence="2 3" key="1">
    <citation type="journal article" date="2024" name="Plant J.">
        <title>Genome sequences and population genomics reveal climatic adaptation and genomic divergence between two closely related sweetgum species.</title>
        <authorList>
            <person name="Xu W.Q."/>
            <person name="Ren C.Q."/>
            <person name="Zhang X.Y."/>
            <person name="Comes H.P."/>
            <person name="Liu X.H."/>
            <person name="Li Y.G."/>
            <person name="Kettle C.J."/>
            <person name="Jalonen R."/>
            <person name="Gaisberger H."/>
            <person name="Ma Y.Z."/>
            <person name="Qiu Y.X."/>
        </authorList>
    </citation>
    <scope>NUCLEOTIDE SEQUENCE [LARGE SCALE GENOMIC DNA]</scope>
    <source>
        <strain evidence="2">Hangzhou</strain>
    </source>
</reference>